<dbReference type="SMART" id="SM00958">
    <property type="entry name" value="SecA_PP_bind"/>
    <property type="match status" value="1"/>
</dbReference>
<gene>
    <name evidence="15 20" type="primary">secA</name>
    <name evidence="20" type="ORF">HKW67_04525</name>
</gene>
<keyword evidence="7" id="KW-0479">Metal-binding</keyword>
<reference evidence="20 21" key="1">
    <citation type="submission" date="2020-05" db="EMBL/GenBank/DDBJ databases">
        <title>Complete genome sequence of Gemmatimonas greenlandica TET16.</title>
        <authorList>
            <person name="Zeng Y."/>
        </authorList>
    </citation>
    <scope>NUCLEOTIDE SEQUENCE [LARGE SCALE GENOMIC DNA]</scope>
    <source>
        <strain evidence="20 21">TET16</strain>
    </source>
</reference>
<dbReference type="PANTHER" id="PTHR30612">
    <property type="entry name" value="SECA INNER MEMBRANE COMPONENT OF SEC PROTEIN SECRETION SYSTEM"/>
    <property type="match status" value="1"/>
</dbReference>
<dbReference type="CDD" id="cd17928">
    <property type="entry name" value="DEXDc_SecA"/>
    <property type="match status" value="1"/>
</dbReference>
<keyword evidence="12 15" id="KW-1278">Translocase</keyword>
<evidence type="ECO:0000256" key="11">
    <source>
        <dbReference type="ARBA" id="ARBA00022927"/>
    </source>
</evidence>
<dbReference type="Gene3D" id="1.10.3060.10">
    <property type="entry name" value="Helical scaffold and wing domains of SecA"/>
    <property type="match status" value="1"/>
</dbReference>
<dbReference type="InterPro" id="IPR004027">
    <property type="entry name" value="SEC_C_motif"/>
</dbReference>
<keyword evidence="21" id="KW-1185">Reference proteome</keyword>
<dbReference type="Pfam" id="PF02810">
    <property type="entry name" value="SEC-C"/>
    <property type="match status" value="1"/>
</dbReference>
<keyword evidence="10 15" id="KW-0067">ATP-binding</keyword>
<sequence>MLKGLIGRVFGTRHERERKRVQPVLTEIHEIEARLASLSDEEIQGQTVKFRGILAERIGPIEQRIAELKSAKHDSADSADRERIDLELQGADGRGGVEGELRTAIADVLDELLPEAFATVREACRRLKGSTVMVTGNELTWDMVPYDVQLIGGIQLHLGRIAEMATGEGKTLVATLPMYLNALPGRGAHLVTVNNYLARRDSQWMGHLYRWLGLTVGCLDDTEPGTYERRAVYGCDIAYGTNNEFGFDYLRDNMVVSLEQRVQRTHIFAIIDEVDSILIDEARTPLIISGPVGNESDGRYAEFNTAVERLVRRQSELVNTLVGEGERALETKDEQGAALNLYKAQLGGPKNKRLVKALQESGVKQLVQRMELDIISDKKLPMSKRTYREIEDDLLYVLDEKGHTVHLTEQGLDYLSPDAHDQFVLPDISLMIGKLDRDHEISAAERLEQRNAIEREYALKSERLNIIHQLLRAHALYERDVNYVVQEGQVLIVDEFTGRTMPGRRWSEGLHQAVEAKERVQVKGETQTLATITIQNYFRMYEKLAGMTGTAETEENEFHEIYGLSVSVIPTNRPIARDDRQDYVYKTRREKYNAIVDETKRLHELGYPVLVGTASVEASETLARLFARAGLKHNVLNAKYHQREAEIVAGAGHSGAITIATNMAGRGTDIKLGAGVTEAKASTVTDPDGKELEISEIGGLHIIGSERHESRRIDRQLRGRSGRQGDPGASQFFLSLEDDLMRLFGSDRIAKLMDRMGAQDGEVLAHPLISRSIEQAQKRVELQNFQSRKRLLEYDDVMNQQREVIYSLRAFALEGGEELKGEALKMIDRGVQRRVEQALATFDRQEDWDFEYVQQDLLMHYMLQVPGFAADARPASVEEAQSIALEAGRAAFDQKLDSLNAVTDESGQGFADRLLSLVTLNVIDEKWKDHLYDLDQLRASIHYRSWGQKDPLVEYKQDAYTMFEDLMHDLANTFTERFLKAQLVFEPSPMESFEPAPPMDDFPRQDTRPTKRYNALGILEDIPAEELEFVDAIDEELDEDFDEATDEGSAAPARPVVRGTPAVVGAGPVRSLEVGRGSLPPGWESTPRNNACPCGSGKKFKKCHGVNL</sequence>
<accession>A0A6M4IRG3</accession>
<dbReference type="NCBIfam" id="NF009538">
    <property type="entry name" value="PRK12904.1"/>
    <property type="match status" value="1"/>
</dbReference>
<dbReference type="FunFam" id="3.40.50.300:FF:000113">
    <property type="entry name" value="Preprotein translocase subunit SecA"/>
    <property type="match status" value="1"/>
</dbReference>
<comment type="catalytic activity">
    <reaction evidence="15">
        <text>ATP + H2O + cellular proteinSide 1 = ADP + phosphate + cellular proteinSide 2.</text>
        <dbReference type="EC" id="7.4.2.8"/>
    </reaction>
</comment>
<evidence type="ECO:0000256" key="6">
    <source>
        <dbReference type="ARBA" id="ARBA00022490"/>
    </source>
</evidence>
<evidence type="ECO:0000256" key="15">
    <source>
        <dbReference type="HAMAP-Rule" id="MF_01382"/>
    </source>
</evidence>
<dbReference type="InterPro" id="IPR011116">
    <property type="entry name" value="SecA_Wing/Scaffold"/>
</dbReference>
<dbReference type="InterPro" id="IPR011130">
    <property type="entry name" value="SecA_preprotein_X-link_dom"/>
</dbReference>
<feature type="binding site" evidence="15">
    <location>
        <begin position="167"/>
        <end position="171"/>
    </location>
    <ligand>
        <name>ATP</name>
        <dbReference type="ChEBI" id="CHEBI:30616"/>
    </ligand>
</feature>
<dbReference type="HAMAP" id="MF_01382">
    <property type="entry name" value="SecA"/>
    <property type="match status" value="1"/>
</dbReference>
<keyword evidence="9" id="KW-0862">Zinc</keyword>
<feature type="domain" description="Helicase C-terminal" evidence="18">
    <location>
        <begin position="594"/>
        <end position="781"/>
    </location>
</feature>
<dbReference type="GO" id="GO:0046872">
    <property type="term" value="F:metal ion binding"/>
    <property type="evidence" value="ECO:0007669"/>
    <property type="project" value="UniProtKB-KW"/>
</dbReference>
<dbReference type="InterPro" id="IPR014001">
    <property type="entry name" value="Helicase_ATP-bd"/>
</dbReference>
<dbReference type="SMART" id="SM00957">
    <property type="entry name" value="SecA_DEAD"/>
    <property type="match status" value="1"/>
</dbReference>
<dbReference type="SUPFAM" id="SSF52540">
    <property type="entry name" value="P-loop containing nucleoside triphosphate hydrolases"/>
    <property type="match status" value="2"/>
</dbReference>
<dbReference type="SUPFAM" id="SSF81886">
    <property type="entry name" value="Helical scaffold and wing domains of SecA"/>
    <property type="match status" value="1"/>
</dbReference>
<dbReference type="PRINTS" id="PR00906">
    <property type="entry name" value="SECA"/>
</dbReference>
<dbReference type="Pfam" id="PF01043">
    <property type="entry name" value="SecA_PP_bind"/>
    <property type="match status" value="1"/>
</dbReference>
<name>A0A6M4IRG3_9BACT</name>
<feature type="binding site" evidence="15">
    <location>
        <position position="669"/>
    </location>
    <ligand>
        <name>ATP</name>
        <dbReference type="ChEBI" id="CHEBI:30616"/>
    </ligand>
</feature>
<evidence type="ECO:0000256" key="3">
    <source>
        <dbReference type="ARBA" id="ARBA00007650"/>
    </source>
</evidence>
<protein>
    <recommendedName>
        <fullName evidence="15 16">Protein translocase subunit SecA</fullName>
        <ecNumber evidence="15">7.4.2.8</ecNumber>
    </recommendedName>
</protein>
<evidence type="ECO:0000256" key="14">
    <source>
        <dbReference type="ARBA" id="ARBA00023136"/>
    </source>
</evidence>
<dbReference type="PROSITE" id="PS51192">
    <property type="entry name" value="HELICASE_ATP_BIND_1"/>
    <property type="match status" value="1"/>
</dbReference>
<evidence type="ECO:0000256" key="9">
    <source>
        <dbReference type="ARBA" id="ARBA00022833"/>
    </source>
</evidence>
<dbReference type="PROSITE" id="PS01312">
    <property type="entry name" value="SECA"/>
    <property type="match status" value="1"/>
</dbReference>
<dbReference type="Pfam" id="PF07517">
    <property type="entry name" value="SecA_DEAD"/>
    <property type="match status" value="1"/>
</dbReference>
<feature type="domain" description="Helicase ATP-binding" evidence="17">
    <location>
        <begin position="151"/>
        <end position="310"/>
    </location>
</feature>
<dbReference type="GO" id="GO:0005524">
    <property type="term" value="F:ATP binding"/>
    <property type="evidence" value="ECO:0007669"/>
    <property type="project" value="UniProtKB-UniRule"/>
</dbReference>
<dbReference type="AlphaFoldDB" id="A0A6M4IRG3"/>
<dbReference type="SUPFAM" id="SSF81767">
    <property type="entry name" value="Pre-protein crosslinking domain of SecA"/>
    <property type="match status" value="1"/>
</dbReference>
<feature type="binding site" evidence="15">
    <location>
        <position position="149"/>
    </location>
    <ligand>
        <name>ATP</name>
        <dbReference type="ChEBI" id="CHEBI:30616"/>
    </ligand>
</feature>
<evidence type="ECO:0000256" key="5">
    <source>
        <dbReference type="ARBA" id="ARBA00022475"/>
    </source>
</evidence>
<dbReference type="GO" id="GO:0005886">
    <property type="term" value="C:plasma membrane"/>
    <property type="evidence" value="ECO:0007669"/>
    <property type="project" value="UniProtKB-SubCell"/>
</dbReference>
<dbReference type="CDD" id="cd18803">
    <property type="entry name" value="SF2_C_secA"/>
    <property type="match status" value="1"/>
</dbReference>
<dbReference type="PROSITE" id="PS51196">
    <property type="entry name" value="SECA_MOTOR_DEAD"/>
    <property type="match status" value="1"/>
</dbReference>
<dbReference type="RefSeq" id="WP_171224258.1">
    <property type="nucleotide sequence ID" value="NZ_CP053085.1"/>
</dbReference>
<dbReference type="EC" id="7.4.2.8" evidence="15"/>
<dbReference type="GO" id="GO:0005829">
    <property type="term" value="C:cytosol"/>
    <property type="evidence" value="ECO:0007669"/>
    <property type="project" value="TreeGrafter"/>
</dbReference>
<keyword evidence="11 15" id="KW-0653">Protein transport</keyword>
<dbReference type="NCBIfam" id="TIGR00963">
    <property type="entry name" value="secA"/>
    <property type="match status" value="1"/>
</dbReference>
<dbReference type="GO" id="GO:0043952">
    <property type="term" value="P:protein transport by the Sec complex"/>
    <property type="evidence" value="ECO:0007669"/>
    <property type="project" value="UniProtKB-ARBA"/>
</dbReference>
<dbReference type="PANTHER" id="PTHR30612:SF0">
    <property type="entry name" value="CHLOROPLAST PROTEIN-TRANSPORTING ATPASE"/>
    <property type="match status" value="1"/>
</dbReference>
<dbReference type="InterPro" id="IPR027417">
    <property type="entry name" value="P-loop_NTPase"/>
</dbReference>
<keyword evidence="4 15" id="KW-0813">Transport</keyword>
<dbReference type="InterPro" id="IPR011115">
    <property type="entry name" value="SecA_DEAD"/>
</dbReference>
<dbReference type="InterPro" id="IPR036670">
    <property type="entry name" value="SecA_X-link_sf"/>
</dbReference>
<dbReference type="InterPro" id="IPR044722">
    <property type="entry name" value="SecA_SF2_C"/>
</dbReference>
<keyword evidence="8 15" id="KW-0547">Nucleotide-binding</keyword>
<evidence type="ECO:0000256" key="4">
    <source>
        <dbReference type="ARBA" id="ARBA00022448"/>
    </source>
</evidence>
<dbReference type="GO" id="GO:0017038">
    <property type="term" value="P:protein import"/>
    <property type="evidence" value="ECO:0007669"/>
    <property type="project" value="InterPro"/>
</dbReference>
<evidence type="ECO:0000313" key="20">
    <source>
        <dbReference type="EMBL" id="QJR34831.1"/>
    </source>
</evidence>
<keyword evidence="5 15" id="KW-1003">Cell membrane</keyword>
<dbReference type="PROSITE" id="PS51194">
    <property type="entry name" value="HELICASE_CTER"/>
    <property type="match status" value="1"/>
</dbReference>
<dbReference type="EMBL" id="CP053085">
    <property type="protein sequence ID" value="QJR34831.1"/>
    <property type="molecule type" value="Genomic_DNA"/>
</dbReference>
<evidence type="ECO:0000259" key="19">
    <source>
        <dbReference type="PROSITE" id="PS51196"/>
    </source>
</evidence>
<evidence type="ECO:0000259" key="17">
    <source>
        <dbReference type="PROSITE" id="PS51192"/>
    </source>
</evidence>
<comment type="cofactor">
    <cofactor evidence="1">
        <name>Zn(2+)</name>
        <dbReference type="ChEBI" id="CHEBI:29105"/>
    </cofactor>
</comment>
<comment type="subcellular location">
    <subcellularLocation>
        <location evidence="15">Cell membrane</location>
        <topology evidence="15">Peripheral membrane protein</topology>
        <orientation evidence="15">Cytoplasmic side</orientation>
    </subcellularLocation>
    <subcellularLocation>
        <location evidence="15">Cytoplasm</location>
    </subcellularLocation>
    <subcellularLocation>
        <location evidence="2">Membrane</location>
        <topology evidence="2">Peripheral membrane protein</topology>
    </subcellularLocation>
    <text evidence="15">Distribution is 50-50.</text>
</comment>
<dbReference type="Gene3D" id="3.90.1440.10">
    <property type="entry name" value="SecA, preprotein cross-linking domain"/>
    <property type="match status" value="1"/>
</dbReference>
<dbReference type="InterPro" id="IPR036266">
    <property type="entry name" value="SecA_Wing/Scaffold_sf"/>
</dbReference>
<dbReference type="GO" id="GO:0008564">
    <property type="term" value="F:protein-exporting ATPase activity"/>
    <property type="evidence" value="ECO:0007669"/>
    <property type="project" value="UniProtKB-EC"/>
</dbReference>
<dbReference type="Pfam" id="PF07516">
    <property type="entry name" value="SecA_SW"/>
    <property type="match status" value="1"/>
</dbReference>
<dbReference type="GO" id="GO:0065002">
    <property type="term" value="P:intracellular protein transmembrane transport"/>
    <property type="evidence" value="ECO:0007669"/>
    <property type="project" value="UniProtKB-UniRule"/>
</dbReference>
<dbReference type="GO" id="GO:0006605">
    <property type="term" value="P:protein targeting"/>
    <property type="evidence" value="ECO:0007669"/>
    <property type="project" value="UniProtKB-UniRule"/>
</dbReference>
<dbReference type="Pfam" id="PF21090">
    <property type="entry name" value="P-loop_SecA"/>
    <property type="match status" value="1"/>
</dbReference>
<evidence type="ECO:0000259" key="18">
    <source>
        <dbReference type="PROSITE" id="PS51194"/>
    </source>
</evidence>
<dbReference type="Proteomes" id="UP000500938">
    <property type="component" value="Chromosome"/>
</dbReference>
<dbReference type="Gene3D" id="3.10.450.50">
    <property type="match status" value="1"/>
</dbReference>
<feature type="domain" description="SecA family profile" evidence="19">
    <location>
        <begin position="3"/>
        <end position="765"/>
    </location>
</feature>
<dbReference type="GO" id="GO:0031522">
    <property type="term" value="C:cell envelope Sec protein transport complex"/>
    <property type="evidence" value="ECO:0007669"/>
    <property type="project" value="TreeGrafter"/>
</dbReference>
<keyword evidence="13 15" id="KW-0811">Translocation</keyword>
<evidence type="ECO:0000313" key="21">
    <source>
        <dbReference type="Proteomes" id="UP000500938"/>
    </source>
</evidence>
<evidence type="ECO:0000256" key="13">
    <source>
        <dbReference type="ARBA" id="ARBA00023010"/>
    </source>
</evidence>
<evidence type="ECO:0000256" key="7">
    <source>
        <dbReference type="ARBA" id="ARBA00022723"/>
    </source>
</evidence>
<dbReference type="InterPro" id="IPR000185">
    <property type="entry name" value="SecA"/>
</dbReference>
<dbReference type="InterPro" id="IPR020937">
    <property type="entry name" value="SecA_CS"/>
</dbReference>
<comment type="function">
    <text evidence="15">Part of the Sec protein translocase complex. Interacts with the SecYEG preprotein conducting channel. Has a central role in coupling the hydrolysis of ATP to the transfer of proteins into and across the cell membrane, serving as an ATP-driven molecular motor driving the stepwise translocation of polypeptide chains across the membrane.</text>
</comment>
<organism evidence="20 21">
    <name type="scientific">Gemmatimonas groenlandica</name>
    <dbReference type="NCBI Taxonomy" id="2732249"/>
    <lineage>
        <taxon>Bacteria</taxon>
        <taxon>Pseudomonadati</taxon>
        <taxon>Gemmatimonadota</taxon>
        <taxon>Gemmatimonadia</taxon>
        <taxon>Gemmatimonadales</taxon>
        <taxon>Gemmatimonadaceae</taxon>
        <taxon>Gemmatimonas</taxon>
    </lineage>
</organism>
<comment type="similarity">
    <text evidence="3 15 16">Belongs to the SecA family.</text>
</comment>
<dbReference type="InterPro" id="IPR014018">
    <property type="entry name" value="SecA_motor_DEAD"/>
</dbReference>
<dbReference type="InterPro" id="IPR001650">
    <property type="entry name" value="Helicase_C-like"/>
</dbReference>
<evidence type="ECO:0000256" key="12">
    <source>
        <dbReference type="ARBA" id="ARBA00022967"/>
    </source>
</evidence>
<comment type="subunit">
    <text evidence="15">Monomer and homodimer. Part of the essential Sec protein translocation apparatus which comprises SecA, SecYEG and auxiliary proteins SecDF. Other proteins may also be involved.</text>
</comment>
<evidence type="ECO:0000256" key="10">
    <source>
        <dbReference type="ARBA" id="ARBA00022840"/>
    </source>
</evidence>
<keyword evidence="6 15" id="KW-0963">Cytoplasm</keyword>
<dbReference type="Gene3D" id="3.40.50.300">
    <property type="entry name" value="P-loop containing nucleotide triphosphate hydrolases"/>
    <property type="match status" value="3"/>
</dbReference>
<evidence type="ECO:0000256" key="8">
    <source>
        <dbReference type="ARBA" id="ARBA00022741"/>
    </source>
</evidence>
<evidence type="ECO:0000256" key="2">
    <source>
        <dbReference type="ARBA" id="ARBA00004170"/>
    </source>
</evidence>
<proteinExistence type="inferred from homology"/>
<keyword evidence="14 15" id="KW-0472">Membrane</keyword>
<dbReference type="KEGG" id="ggr:HKW67_04525"/>
<evidence type="ECO:0000256" key="1">
    <source>
        <dbReference type="ARBA" id="ARBA00001947"/>
    </source>
</evidence>
<evidence type="ECO:0000256" key="16">
    <source>
        <dbReference type="RuleBase" id="RU003874"/>
    </source>
</evidence>